<keyword evidence="1" id="KW-0472">Membrane</keyword>
<reference evidence="3 4" key="1">
    <citation type="submission" date="2019-06" db="EMBL/GenBank/DDBJ databases">
        <title>Genome organization and adaptive potential of archetypical organophosphate degarding Sphingobium fuliginis ATCC 27551.</title>
        <authorList>
            <person name="Sarwar A."/>
            <person name="Parthasarathy S."/>
            <person name="Singh C."/>
            <person name="Siddavattam D."/>
        </authorList>
    </citation>
    <scope>NUCLEOTIDE SEQUENCE [LARGE SCALE GENOMIC DNA]</scope>
    <source>
        <strain evidence="3 4">ATCC 27551</strain>
    </source>
</reference>
<evidence type="ECO:0000313" key="4">
    <source>
        <dbReference type="Proteomes" id="UP000311469"/>
    </source>
</evidence>
<feature type="transmembrane region" description="Helical" evidence="1">
    <location>
        <begin position="158"/>
        <end position="177"/>
    </location>
</feature>
<feature type="domain" description="Acyltransferase 3" evidence="2">
    <location>
        <begin position="17"/>
        <end position="317"/>
    </location>
</feature>
<name>A0A5B8CBZ9_SPHSA</name>
<feature type="transmembrane region" description="Helical" evidence="1">
    <location>
        <begin position="235"/>
        <end position="256"/>
    </location>
</feature>
<dbReference type="Proteomes" id="UP000311469">
    <property type="component" value="Chromosome cSF1"/>
</dbReference>
<dbReference type="RefSeq" id="WP_140041804.1">
    <property type="nucleotide sequence ID" value="NZ_CP041016.1"/>
</dbReference>
<dbReference type="Pfam" id="PF01757">
    <property type="entry name" value="Acyl_transf_3"/>
    <property type="match status" value="1"/>
</dbReference>
<dbReference type="PANTHER" id="PTHR37312:SF1">
    <property type="entry name" value="MEMBRANE-BOUND ACYLTRANSFERASE YKRP-RELATED"/>
    <property type="match status" value="1"/>
</dbReference>
<sequence>MSERKASSMQCATQRWEWLDCAKGIGIVTVVVGHAVTGRLHDWIYLFHMPLFFILSGIAYHSEPSAQLIYKRVFSLLLPYGCFLTLLTGMQDAGMMLDGKSWSAIFHSDLLLARRMLFGGRQLTGWFGTAWFITVLFGAQVAFNAMARRMGEGCGVRLIPLLLLMLVIAYPLGGYSLAWNMAVLPMAIFFLGIGSLWASTFLLGGEPVFEGPVHLLIAIVTLLLTPFILPMDMKFGHYGSALTSVAGAIGWSHMIVWLSRWLASGPLTPLGIGRKFALLGRASLVILFMHRMVLIETQPWWPASVRIVVALAVPVLFYLLLERSSPIIRLGLLGLRRPVPPPAWVRRIDGLLHHPAMAVRAQAVMTAPPPAARARRARGR</sequence>
<feature type="transmembrane region" description="Helical" evidence="1">
    <location>
        <begin position="211"/>
        <end position="229"/>
    </location>
</feature>
<feature type="transmembrane region" description="Helical" evidence="1">
    <location>
        <begin position="300"/>
        <end position="321"/>
    </location>
</feature>
<evidence type="ECO:0000259" key="2">
    <source>
        <dbReference type="Pfam" id="PF01757"/>
    </source>
</evidence>
<feature type="transmembrane region" description="Helical" evidence="1">
    <location>
        <begin position="276"/>
        <end position="294"/>
    </location>
</feature>
<dbReference type="InterPro" id="IPR052734">
    <property type="entry name" value="Nod_factor_acetyltransferase"/>
</dbReference>
<feature type="transmembrane region" description="Helical" evidence="1">
    <location>
        <begin position="183"/>
        <end position="204"/>
    </location>
</feature>
<dbReference type="InterPro" id="IPR002656">
    <property type="entry name" value="Acyl_transf_3_dom"/>
</dbReference>
<keyword evidence="1" id="KW-0812">Transmembrane</keyword>
<dbReference type="KEGG" id="sufl:FIL70_05785"/>
<dbReference type="AlphaFoldDB" id="A0A5B8CBZ9"/>
<protein>
    <recommendedName>
        <fullName evidence="2">Acyltransferase 3 domain-containing protein</fullName>
    </recommendedName>
</protein>
<dbReference type="GO" id="GO:0016747">
    <property type="term" value="F:acyltransferase activity, transferring groups other than amino-acyl groups"/>
    <property type="evidence" value="ECO:0007669"/>
    <property type="project" value="InterPro"/>
</dbReference>
<gene>
    <name evidence="3" type="ORF">FIL70_05785</name>
</gene>
<organism evidence="3 4">
    <name type="scientific">Sphingobium fuliginis ATCC 27551</name>
    <dbReference type="NCBI Taxonomy" id="1208342"/>
    <lineage>
        <taxon>Bacteria</taxon>
        <taxon>Pseudomonadati</taxon>
        <taxon>Pseudomonadota</taxon>
        <taxon>Alphaproteobacteria</taxon>
        <taxon>Sphingomonadales</taxon>
        <taxon>Sphingomonadaceae</taxon>
        <taxon>Sphingobium</taxon>
    </lineage>
</organism>
<keyword evidence="1" id="KW-1133">Transmembrane helix</keyword>
<proteinExistence type="predicted"/>
<feature type="transmembrane region" description="Helical" evidence="1">
    <location>
        <begin position="73"/>
        <end position="90"/>
    </location>
</feature>
<feature type="transmembrane region" description="Helical" evidence="1">
    <location>
        <begin position="21"/>
        <end position="37"/>
    </location>
</feature>
<evidence type="ECO:0000256" key="1">
    <source>
        <dbReference type="SAM" id="Phobius"/>
    </source>
</evidence>
<evidence type="ECO:0000313" key="3">
    <source>
        <dbReference type="EMBL" id="QDC36809.1"/>
    </source>
</evidence>
<accession>A0A5B8CBZ9</accession>
<dbReference type="PANTHER" id="PTHR37312">
    <property type="entry name" value="MEMBRANE-BOUND ACYLTRANSFERASE YKRP-RELATED"/>
    <property type="match status" value="1"/>
</dbReference>
<feature type="transmembrane region" description="Helical" evidence="1">
    <location>
        <begin position="43"/>
        <end position="61"/>
    </location>
</feature>
<dbReference type="EMBL" id="CP041016">
    <property type="protein sequence ID" value="QDC36809.1"/>
    <property type="molecule type" value="Genomic_DNA"/>
</dbReference>
<feature type="transmembrane region" description="Helical" evidence="1">
    <location>
        <begin position="125"/>
        <end position="146"/>
    </location>
</feature>